<comment type="caution">
    <text evidence="1">The sequence shown here is derived from an EMBL/GenBank/DDBJ whole genome shotgun (WGS) entry which is preliminary data.</text>
</comment>
<proteinExistence type="predicted"/>
<accession>A0ABU4SNF0</accession>
<organism evidence="1 2">
    <name type="scientific">Xenorhabdus littoralis</name>
    <dbReference type="NCBI Taxonomy" id="2582835"/>
    <lineage>
        <taxon>Bacteria</taxon>
        <taxon>Pseudomonadati</taxon>
        <taxon>Pseudomonadota</taxon>
        <taxon>Gammaproteobacteria</taxon>
        <taxon>Enterobacterales</taxon>
        <taxon>Morganellaceae</taxon>
        <taxon>Xenorhabdus</taxon>
    </lineage>
</organism>
<reference evidence="2" key="1">
    <citation type="journal article" date="2024" name="Toxins">
        <title>Genome Sequence Analysis of Native Xenorhabdus Strains Isolated from Entomopathogenic Nematodes in Argentina.</title>
        <authorList>
            <person name="Palma L."/>
            <person name="Frizzo L."/>
            <person name="Kaiser S."/>
            <person name="Berry C."/>
            <person name="Caballero P."/>
            <person name="Bode H.B."/>
            <person name="Del Valle E.E."/>
        </authorList>
    </citation>
    <scope>NUCLEOTIDE SEQUENCE [LARGE SCALE GENOMIC DNA]</scope>
    <source>
        <strain evidence="2">Reich</strain>
    </source>
</reference>
<gene>
    <name evidence="1" type="ORF">FE394_13470</name>
</gene>
<dbReference type="Proteomes" id="UP001271640">
    <property type="component" value="Unassembled WGS sequence"/>
</dbReference>
<name>A0ABU4SNF0_9GAMM</name>
<dbReference type="RefSeq" id="WP_319926892.1">
    <property type="nucleotide sequence ID" value="NZ_VCDP01000053.1"/>
</dbReference>
<keyword evidence="2" id="KW-1185">Reference proteome</keyword>
<protein>
    <submittedName>
        <fullName evidence="1">Uncharacterized protein</fullName>
    </submittedName>
</protein>
<evidence type="ECO:0000313" key="1">
    <source>
        <dbReference type="EMBL" id="MDX8000183.1"/>
    </source>
</evidence>
<evidence type="ECO:0000313" key="2">
    <source>
        <dbReference type="Proteomes" id="UP001271640"/>
    </source>
</evidence>
<dbReference type="EMBL" id="VCDP01000053">
    <property type="protein sequence ID" value="MDX8000183.1"/>
    <property type="molecule type" value="Genomic_DNA"/>
</dbReference>
<sequence>MRNSKVFGNTANKDLEKISASLSRAAQMIEPSKTDKSKGLFIIKSKADPLEEKLLEQCCIR</sequence>